<dbReference type="Pfam" id="PF13435">
    <property type="entry name" value="Cytochrome_C554"/>
    <property type="match status" value="2"/>
</dbReference>
<sequence>MTDHAAFRGLGIAFRHLSAAILLTALASISGPVIGWSNANASPTAANKTESTNQSAEKQITGKKPGETADHSKFEILQQDFKSGPEVTKACLSCHTEAATQVHDSIHWKWEYDNEKTGQKLGKRYVINAFCGNVASNEARCTSCHAGYGWKDMRENPPSAPEAVDCLVCHADTQYYKKFPTKAGLPVTEPTMFGGKPFKVSNLIEAAQSVSLPQRDNCGSCHYYGGGGDGVKHGDIDSSLDNPSVDLDVHMAADGGNMACSACHSGSGHVWPGSRYDMDAKPQARDEEGKKLPSFAMRRMNETASCESCHTDAPHQGKTLEAIKLNNHTDTVACQTCHIPEFARGGVATKMLWDWSTAGKLKDGKPFAIKDDKGHPSYDSKKGDFIYEENVQPTYSWFNGKVNYVTDEDRLDTTQPVVLNALGGSAEDENARIWPFKLMHTKQPIDAENKKLVYMHLFGKDANAFWKNFDWAKAIQGGQDYMGKDYSGKFEFIETRMWWPITHMVAPANKAVQCDECHVKGGRLENIEGVYIPGRDDLPLISWLGYGLIILTILGVAIHTIFRFATRKQRNH</sequence>
<dbReference type="InterPro" id="IPR036280">
    <property type="entry name" value="Multihaem_cyt_sf"/>
</dbReference>
<feature type="compositionally biased region" description="Polar residues" evidence="1">
    <location>
        <begin position="42"/>
        <end position="58"/>
    </location>
</feature>
<dbReference type="PIRSF" id="PIRSF039014">
    <property type="entry name" value="OTR_cyc"/>
    <property type="match status" value="1"/>
</dbReference>
<dbReference type="CDD" id="cd08168">
    <property type="entry name" value="Cytochrom_C3"/>
    <property type="match status" value="1"/>
</dbReference>
<dbReference type="InterPro" id="IPR024673">
    <property type="entry name" value="Octahem_Cyt_c"/>
</dbReference>
<organism evidence="4 5">
    <name type="scientific">Cohaesibacter marisflavi</name>
    <dbReference type="NCBI Taxonomy" id="655353"/>
    <lineage>
        <taxon>Bacteria</taxon>
        <taxon>Pseudomonadati</taxon>
        <taxon>Pseudomonadota</taxon>
        <taxon>Alphaproteobacteria</taxon>
        <taxon>Hyphomicrobiales</taxon>
        <taxon>Cohaesibacteraceae</taxon>
    </lineage>
</organism>
<dbReference type="STRING" id="655353.SAMN04488056_106169"/>
<dbReference type="InterPro" id="IPR023155">
    <property type="entry name" value="Cyt_c-552/4"/>
</dbReference>
<dbReference type="NCBIfam" id="TIGR04315">
    <property type="entry name" value="octaheme_Shew"/>
    <property type="match status" value="1"/>
</dbReference>
<dbReference type="Pfam" id="PF11783">
    <property type="entry name" value="Cytochrome_cB"/>
    <property type="match status" value="1"/>
</dbReference>
<evidence type="ECO:0000259" key="3">
    <source>
        <dbReference type="Pfam" id="PF13435"/>
    </source>
</evidence>
<evidence type="ECO:0000256" key="1">
    <source>
        <dbReference type="SAM" id="MobiDB-lite"/>
    </source>
</evidence>
<reference evidence="4 5" key="1">
    <citation type="submission" date="2016-10" db="EMBL/GenBank/DDBJ databases">
        <authorList>
            <person name="de Groot N.N."/>
        </authorList>
    </citation>
    <scope>NUCLEOTIDE SEQUENCE [LARGE SCALE GENOMIC DNA]</scope>
    <source>
        <strain evidence="4 5">CGMCC 1.9157</strain>
    </source>
</reference>
<dbReference type="Proteomes" id="UP000199236">
    <property type="component" value="Unassembled WGS sequence"/>
</dbReference>
<dbReference type="EMBL" id="FOVR01000006">
    <property type="protein sequence ID" value="SFO46162.1"/>
    <property type="molecule type" value="Genomic_DNA"/>
</dbReference>
<gene>
    <name evidence="4" type="ORF">SAMN04488056_106169</name>
</gene>
<evidence type="ECO:0000256" key="2">
    <source>
        <dbReference type="SAM" id="Phobius"/>
    </source>
</evidence>
<dbReference type="AlphaFoldDB" id="A0A1I5HD21"/>
<dbReference type="Gene3D" id="1.10.1130.10">
    <property type="entry name" value="Flavocytochrome C3, Chain A"/>
    <property type="match status" value="2"/>
</dbReference>
<keyword evidence="2" id="KW-0812">Transmembrane</keyword>
<protein>
    <submittedName>
        <fullName evidence="4">Octaheme c-type cytochrome, tetrathionate reductase family</fullName>
    </submittedName>
</protein>
<proteinExistence type="predicted"/>
<feature type="region of interest" description="Disordered" evidence="1">
    <location>
        <begin position="42"/>
        <end position="69"/>
    </location>
</feature>
<keyword evidence="2" id="KW-1133">Transmembrane helix</keyword>
<feature type="domain" description="Cytochrome c-552/4" evidence="3">
    <location>
        <begin position="90"/>
        <end position="170"/>
    </location>
</feature>
<feature type="domain" description="Cytochrome c-552/4" evidence="3">
    <location>
        <begin position="259"/>
        <end position="338"/>
    </location>
</feature>
<keyword evidence="5" id="KW-1185">Reference proteome</keyword>
<dbReference type="OrthoDB" id="9788513at2"/>
<accession>A0A1I5HD21</accession>
<evidence type="ECO:0000313" key="4">
    <source>
        <dbReference type="EMBL" id="SFO46162.1"/>
    </source>
</evidence>
<dbReference type="SUPFAM" id="SSF48695">
    <property type="entry name" value="Multiheme cytochromes"/>
    <property type="match status" value="1"/>
</dbReference>
<name>A0A1I5HD21_9HYPH</name>
<evidence type="ECO:0000313" key="5">
    <source>
        <dbReference type="Proteomes" id="UP000199236"/>
    </source>
</evidence>
<keyword evidence="2" id="KW-0472">Membrane</keyword>
<feature type="transmembrane region" description="Helical" evidence="2">
    <location>
        <begin position="543"/>
        <end position="562"/>
    </location>
</feature>
<dbReference type="RefSeq" id="WP_090073017.1">
    <property type="nucleotide sequence ID" value="NZ_FOVR01000006.1"/>
</dbReference>